<evidence type="ECO:0000313" key="1">
    <source>
        <dbReference type="EMBL" id="KAJ9103560.1"/>
    </source>
</evidence>
<proteinExistence type="predicted"/>
<gene>
    <name evidence="1" type="ORF">QFC19_004328</name>
</gene>
<sequence>MAESGSKHVGFAEPPKELEEHHDALRKKEEEKLEYNPFHKIPPELLYLHKKPAGPKPLPQEPVKPVRTQKSNEILGDLRMMAIKDISVQNKQTEVNFSYPEIDLKLVPLAILVNVKYSSLNGFDLSKVNTYAWNFSDTRVGLGYEYVGVVSRVGSLVQDFSPGDKVFGCTCPTARHGALSSSVILMPGRDIILPVDEELEQKLQTVDAELVLDLDPKFAVKDEEEDDSEENEESPQISNWPALSKLCAFPVQYCRSKQALQHLKPLTRSNILINGADTLLGVTLLQVLCSSLYSGDITVILVIRESSSQYMTELVNKLTKDPTKARRFYLIPFDMKNDDLVLAGEKTPINYKKAEFFATEVLNALFGSANANQITKANVNEYKLDLVVDIIGSKRFLQKQGIRYDRIQTLNIPFVSKLGEPLTDVLNAGTKEPFLVKIMKPKAHNSSFVSFCNYALDPPSYSIDKQLPGTQLLGLWSMKWLQSLANSLLSTFNYYEEHGLEVKRQWLEEGLQLMVDGEVKFRAEYMDWRQFRKHIASLRRDDGKFLFQVEDF</sequence>
<name>A0ACC2VXH4_9TREE</name>
<organism evidence="1 2">
    <name type="scientific">Naganishia cerealis</name>
    <dbReference type="NCBI Taxonomy" id="610337"/>
    <lineage>
        <taxon>Eukaryota</taxon>
        <taxon>Fungi</taxon>
        <taxon>Dikarya</taxon>
        <taxon>Basidiomycota</taxon>
        <taxon>Agaricomycotina</taxon>
        <taxon>Tremellomycetes</taxon>
        <taxon>Filobasidiales</taxon>
        <taxon>Filobasidiaceae</taxon>
        <taxon>Naganishia</taxon>
    </lineage>
</organism>
<protein>
    <submittedName>
        <fullName evidence="1">Uncharacterized protein</fullName>
    </submittedName>
</protein>
<dbReference type="Proteomes" id="UP001241377">
    <property type="component" value="Unassembled WGS sequence"/>
</dbReference>
<evidence type="ECO:0000313" key="2">
    <source>
        <dbReference type="Proteomes" id="UP001241377"/>
    </source>
</evidence>
<reference evidence="1" key="1">
    <citation type="submission" date="2023-04" db="EMBL/GenBank/DDBJ databases">
        <title>Draft Genome sequencing of Naganishia species isolated from polar environments using Oxford Nanopore Technology.</title>
        <authorList>
            <person name="Leo P."/>
            <person name="Venkateswaran K."/>
        </authorList>
    </citation>
    <scope>NUCLEOTIDE SEQUENCE</scope>
    <source>
        <strain evidence="1">MNA-CCFEE 5261</strain>
    </source>
</reference>
<comment type="caution">
    <text evidence="1">The sequence shown here is derived from an EMBL/GenBank/DDBJ whole genome shotgun (WGS) entry which is preliminary data.</text>
</comment>
<dbReference type="EMBL" id="JASBWR010000045">
    <property type="protein sequence ID" value="KAJ9103560.1"/>
    <property type="molecule type" value="Genomic_DNA"/>
</dbReference>
<accession>A0ACC2VXH4</accession>
<keyword evidence="2" id="KW-1185">Reference proteome</keyword>